<dbReference type="GO" id="GO:0046872">
    <property type="term" value="F:metal ion binding"/>
    <property type="evidence" value="ECO:0007669"/>
    <property type="project" value="UniProtKB-KW"/>
</dbReference>
<reference evidence="10" key="1">
    <citation type="submission" date="2016-11" db="EMBL/GenBank/DDBJ databases">
        <authorList>
            <person name="Varghese N."/>
            <person name="Submissions S."/>
        </authorList>
    </citation>
    <scope>NUCLEOTIDE SEQUENCE [LARGE SCALE GENOMIC DNA]</scope>
    <source>
        <strain evidence="10">DSM 15292</strain>
    </source>
</reference>
<feature type="transmembrane region" description="Helical" evidence="8">
    <location>
        <begin position="297"/>
        <end position="315"/>
    </location>
</feature>
<evidence type="ECO:0000256" key="1">
    <source>
        <dbReference type="ARBA" id="ARBA00004651"/>
    </source>
</evidence>
<feature type="binding site" evidence="7">
    <location>
        <position position="151"/>
    </location>
    <ligand>
        <name>Mg(2+)</name>
        <dbReference type="ChEBI" id="CHEBI:18420"/>
    </ligand>
</feature>
<keyword evidence="4 8" id="KW-0812">Transmembrane</keyword>
<feature type="transmembrane region" description="Helical" evidence="8">
    <location>
        <begin position="159"/>
        <end position="177"/>
    </location>
</feature>
<feature type="transmembrane region" description="Helical" evidence="8">
    <location>
        <begin position="72"/>
        <end position="88"/>
    </location>
</feature>
<feature type="transmembrane region" description="Helical" evidence="8">
    <location>
        <begin position="47"/>
        <end position="66"/>
    </location>
</feature>
<dbReference type="InterPro" id="IPR000715">
    <property type="entry name" value="Glycosyl_transferase_4"/>
</dbReference>
<proteinExistence type="predicted"/>
<feature type="transmembrane region" description="Helical" evidence="8">
    <location>
        <begin position="321"/>
        <end position="338"/>
    </location>
</feature>
<evidence type="ECO:0000313" key="10">
    <source>
        <dbReference type="Proteomes" id="UP000185221"/>
    </source>
</evidence>
<feature type="transmembrane region" description="Helical" evidence="8">
    <location>
        <begin position="243"/>
        <end position="259"/>
    </location>
</feature>
<name>A0A1N6E976_9BACT</name>
<dbReference type="GO" id="GO:0044038">
    <property type="term" value="P:cell wall macromolecule biosynthetic process"/>
    <property type="evidence" value="ECO:0007669"/>
    <property type="project" value="TreeGrafter"/>
</dbReference>
<keyword evidence="2" id="KW-1003">Cell membrane</keyword>
<dbReference type="PANTHER" id="PTHR22926">
    <property type="entry name" value="PHOSPHO-N-ACETYLMURAMOYL-PENTAPEPTIDE-TRANSFERASE"/>
    <property type="match status" value="1"/>
</dbReference>
<organism evidence="9 10">
    <name type="scientific">Algoriphagus halophilus</name>
    <dbReference type="NCBI Taxonomy" id="226505"/>
    <lineage>
        <taxon>Bacteria</taxon>
        <taxon>Pseudomonadati</taxon>
        <taxon>Bacteroidota</taxon>
        <taxon>Cytophagia</taxon>
        <taxon>Cytophagales</taxon>
        <taxon>Cyclobacteriaceae</taxon>
        <taxon>Algoriphagus</taxon>
    </lineage>
</organism>
<dbReference type="AlphaFoldDB" id="A0A1N6E976"/>
<dbReference type="EMBL" id="FSRC01000001">
    <property type="protein sequence ID" value="SIN79477.1"/>
    <property type="molecule type" value="Genomic_DNA"/>
</dbReference>
<evidence type="ECO:0000313" key="9">
    <source>
        <dbReference type="EMBL" id="SIN79477.1"/>
    </source>
</evidence>
<keyword evidence="7" id="KW-0479">Metal-binding</keyword>
<evidence type="ECO:0000256" key="5">
    <source>
        <dbReference type="ARBA" id="ARBA00022989"/>
    </source>
</evidence>
<keyword evidence="5 8" id="KW-1133">Transmembrane helix</keyword>
<evidence type="ECO:0000256" key="6">
    <source>
        <dbReference type="ARBA" id="ARBA00023136"/>
    </source>
</evidence>
<dbReference type="Proteomes" id="UP000185221">
    <property type="component" value="Unassembled WGS sequence"/>
</dbReference>
<feature type="transmembrane region" description="Helical" evidence="8">
    <location>
        <begin position="100"/>
        <end position="118"/>
    </location>
</feature>
<keyword evidence="7" id="KW-0460">Magnesium</keyword>
<sequence>MYYILAFLSSFATAVLFFPVLIQLFTKYKLSDSPGGRKIHQHVVPSMGGIGFFMAATISLGIWIWQFSLPDIRYVYGGILLMFFVGLRDDFVELRASKKLLGQLISVLLVVVVADIRIRSFHGFLGIQELNLFASYSFSTLVLLALTNGFNLIDGLDGLAGTIAVISLSLLGSWFYIQGVESYALISFTFLGGILAFLVFNWHPAKIFMGDTGSLTLGFTLGTLIIAFMEINEGLPEGAFMKFEPTFGISVALMIYPLYDMARVFARRISQGKGPMSPDKSHVHHFLMRMGLKHNQVALLLGFLQFTIILLVFVLKDFSDNLVLPLISCIVIILGWRLDQVTIKYVKKKVDLSPRVLEIREKGTKKKRKATVDREGLKDSTINLN</sequence>
<comment type="subcellular location">
    <subcellularLocation>
        <location evidence="1">Cell membrane</location>
        <topology evidence="1">Multi-pass membrane protein</topology>
    </subcellularLocation>
</comment>
<dbReference type="GO" id="GO:0009103">
    <property type="term" value="P:lipopolysaccharide biosynthetic process"/>
    <property type="evidence" value="ECO:0007669"/>
    <property type="project" value="TreeGrafter"/>
</dbReference>
<dbReference type="Pfam" id="PF00953">
    <property type="entry name" value="Glycos_transf_4"/>
    <property type="match status" value="1"/>
</dbReference>
<evidence type="ECO:0000256" key="8">
    <source>
        <dbReference type="SAM" id="Phobius"/>
    </source>
</evidence>
<feature type="transmembrane region" description="Helical" evidence="8">
    <location>
        <begin position="6"/>
        <end position="26"/>
    </location>
</feature>
<dbReference type="PANTHER" id="PTHR22926:SF3">
    <property type="entry name" value="UNDECAPRENYL-PHOSPHATE ALPHA-N-ACETYLGLUCOSAMINYL 1-PHOSPHATE TRANSFERASE"/>
    <property type="match status" value="1"/>
</dbReference>
<gene>
    <name evidence="9" type="ORF">SAMN05444394_1855</name>
</gene>
<keyword evidence="10" id="KW-1185">Reference proteome</keyword>
<dbReference type="STRING" id="226505.SAMN05444394_1855"/>
<keyword evidence="3 9" id="KW-0808">Transferase</keyword>
<dbReference type="GO" id="GO:0071555">
    <property type="term" value="P:cell wall organization"/>
    <property type="evidence" value="ECO:0007669"/>
    <property type="project" value="TreeGrafter"/>
</dbReference>
<evidence type="ECO:0000256" key="3">
    <source>
        <dbReference type="ARBA" id="ARBA00022679"/>
    </source>
</evidence>
<dbReference type="CDD" id="cd06853">
    <property type="entry name" value="GT_WecA_like"/>
    <property type="match status" value="1"/>
</dbReference>
<keyword evidence="6 8" id="KW-0472">Membrane</keyword>
<feature type="transmembrane region" description="Helical" evidence="8">
    <location>
        <begin position="214"/>
        <end position="231"/>
    </location>
</feature>
<feature type="binding site" evidence="7">
    <location>
        <position position="211"/>
    </location>
    <ligand>
        <name>Mg(2+)</name>
        <dbReference type="ChEBI" id="CHEBI:18420"/>
    </ligand>
</feature>
<dbReference type="GO" id="GO:0005886">
    <property type="term" value="C:plasma membrane"/>
    <property type="evidence" value="ECO:0007669"/>
    <property type="project" value="UniProtKB-SubCell"/>
</dbReference>
<evidence type="ECO:0000256" key="4">
    <source>
        <dbReference type="ARBA" id="ARBA00022692"/>
    </source>
</evidence>
<dbReference type="RefSeq" id="WP_074224544.1">
    <property type="nucleotide sequence ID" value="NZ_FSRC01000001.1"/>
</dbReference>
<protein>
    <submittedName>
        <fullName evidence="9">UDP-N-acetylmuramyl pentapeptide phosphotransferase/UDP-N-acetylglucosamine-1-phosphate transferase</fullName>
    </submittedName>
</protein>
<evidence type="ECO:0000256" key="2">
    <source>
        <dbReference type="ARBA" id="ARBA00022475"/>
    </source>
</evidence>
<evidence type="ECO:0000256" key="7">
    <source>
        <dbReference type="PIRSR" id="PIRSR600715-1"/>
    </source>
</evidence>
<accession>A0A1N6E976</accession>
<dbReference type="GO" id="GO:0016780">
    <property type="term" value="F:phosphotransferase activity, for other substituted phosphate groups"/>
    <property type="evidence" value="ECO:0007669"/>
    <property type="project" value="InterPro"/>
</dbReference>
<dbReference type="PROSITE" id="PS01348">
    <property type="entry name" value="MRAY_2"/>
    <property type="match status" value="1"/>
</dbReference>
<feature type="transmembrane region" description="Helical" evidence="8">
    <location>
        <begin position="130"/>
        <end position="147"/>
    </location>
</feature>
<feature type="transmembrane region" description="Helical" evidence="8">
    <location>
        <begin position="183"/>
        <end position="202"/>
    </location>
</feature>
<dbReference type="OrthoDB" id="9783652at2"/>
<comment type="cofactor">
    <cofactor evidence="7">
        <name>Mg(2+)</name>
        <dbReference type="ChEBI" id="CHEBI:18420"/>
    </cofactor>
</comment>
<dbReference type="InterPro" id="IPR018480">
    <property type="entry name" value="PNAcMuramoyl-5peptid_Trfase_CS"/>
</dbReference>